<dbReference type="STRING" id="6689.A0A423U7M4"/>
<evidence type="ECO:0000313" key="12">
    <source>
        <dbReference type="Proteomes" id="UP000283509"/>
    </source>
</evidence>
<dbReference type="Gene3D" id="1.20.1280.290">
    <property type="match status" value="1"/>
</dbReference>
<dbReference type="AlphaFoldDB" id="A0A423U7M4"/>
<keyword evidence="7 9" id="KW-0472">Membrane</keyword>
<proteinExistence type="inferred from homology"/>
<feature type="signal peptide" evidence="10">
    <location>
        <begin position="1"/>
        <end position="23"/>
    </location>
</feature>
<dbReference type="InterPro" id="IPR006603">
    <property type="entry name" value="PQ-loop_rpt"/>
</dbReference>
<feature type="transmembrane region" description="Helical" evidence="9">
    <location>
        <begin position="171"/>
        <end position="192"/>
    </location>
</feature>
<comment type="subcellular location">
    <subcellularLocation>
        <location evidence="1">Endomembrane system</location>
        <topology evidence="1">Multi-pass membrane protein</topology>
    </subcellularLocation>
</comment>
<evidence type="ECO:0000256" key="8">
    <source>
        <dbReference type="ARBA" id="ARBA00048473"/>
    </source>
</evidence>
<evidence type="ECO:0000256" key="1">
    <source>
        <dbReference type="ARBA" id="ARBA00004127"/>
    </source>
</evidence>
<dbReference type="Proteomes" id="UP000283509">
    <property type="component" value="Unassembled WGS sequence"/>
</dbReference>
<evidence type="ECO:0000256" key="2">
    <source>
        <dbReference type="ARBA" id="ARBA00006855"/>
    </source>
</evidence>
<dbReference type="PANTHER" id="PTHR13131:SF5">
    <property type="entry name" value="CYSTINOSIN"/>
    <property type="match status" value="1"/>
</dbReference>
<evidence type="ECO:0000313" key="11">
    <source>
        <dbReference type="EMBL" id="ROT84686.1"/>
    </source>
</evidence>
<reference evidence="11 12" key="1">
    <citation type="submission" date="2018-04" db="EMBL/GenBank/DDBJ databases">
        <authorList>
            <person name="Zhang X."/>
            <person name="Yuan J."/>
            <person name="Li F."/>
            <person name="Xiang J."/>
        </authorList>
    </citation>
    <scope>NUCLEOTIDE SEQUENCE [LARGE SCALE GENOMIC DNA]</scope>
    <source>
        <tissue evidence="11">Muscle</tissue>
    </source>
</reference>
<evidence type="ECO:0000256" key="5">
    <source>
        <dbReference type="ARBA" id="ARBA00022737"/>
    </source>
</evidence>
<dbReference type="GO" id="GO:0012505">
    <property type="term" value="C:endomembrane system"/>
    <property type="evidence" value="ECO:0007669"/>
    <property type="project" value="UniProtKB-SubCell"/>
</dbReference>
<sequence>MLRRLNGWFIPAVAFFFATSCYGAAPTEPHAALILAPKDVEMVKGGSAPLVLTLRGEITSCVNVTFTSEPKQLTEELEPFWLCDAENGTSWQVILNSTTVGKTVVRLHTLPPGLVSTEDAFVRLAVIVDPGLNVFGDVLGWVYTIAWDISFFPQIVHNWRRRSVIGLSFDYLAFNFIGFFSYFLFNMGLFWIDEIQVK</sequence>
<feature type="chain" id="PRO_5019447432" evidence="10">
    <location>
        <begin position="24"/>
        <end position="198"/>
    </location>
</feature>
<dbReference type="PROSITE" id="PS51257">
    <property type="entry name" value="PROKAR_LIPOPROTEIN"/>
    <property type="match status" value="1"/>
</dbReference>
<name>A0A423U7M4_PENVA</name>
<keyword evidence="4 9" id="KW-0812">Transmembrane</keyword>
<keyword evidence="10" id="KW-0732">Signal</keyword>
<keyword evidence="12" id="KW-1185">Reference proteome</keyword>
<evidence type="ECO:0000256" key="10">
    <source>
        <dbReference type="SAM" id="SignalP"/>
    </source>
</evidence>
<dbReference type="OrthoDB" id="75720at2759"/>
<dbReference type="PANTHER" id="PTHR13131">
    <property type="entry name" value="CYSTINOSIN"/>
    <property type="match status" value="1"/>
</dbReference>
<dbReference type="GO" id="GO:0015184">
    <property type="term" value="F:L-cystine transmembrane transporter activity"/>
    <property type="evidence" value="ECO:0007669"/>
    <property type="project" value="TreeGrafter"/>
</dbReference>
<evidence type="ECO:0000256" key="6">
    <source>
        <dbReference type="ARBA" id="ARBA00022989"/>
    </source>
</evidence>
<protein>
    <submittedName>
        <fullName evidence="11">Putative cystinosin-like isoform X2</fullName>
    </submittedName>
</protein>
<dbReference type="Pfam" id="PF04193">
    <property type="entry name" value="PQ-loop"/>
    <property type="match status" value="1"/>
</dbReference>
<organism evidence="11 12">
    <name type="scientific">Penaeus vannamei</name>
    <name type="common">Whiteleg shrimp</name>
    <name type="synonym">Litopenaeus vannamei</name>
    <dbReference type="NCBI Taxonomy" id="6689"/>
    <lineage>
        <taxon>Eukaryota</taxon>
        <taxon>Metazoa</taxon>
        <taxon>Ecdysozoa</taxon>
        <taxon>Arthropoda</taxon>
        <taxon>Crustacea</taxon>
        <taxon>Multicrustacea</taxon>
        <taxon>Malacostraca</taxon>
        <taxon>Eumalacostraca</taxon>
        <taxon>Eucarida</taxon>
        <taxon>Decapoda</taxon>
        <taxon>Dendrobranchiata</taxon>
        <taxon>Penaeoidea</taxon>
        <taxon>Penaeidae</taxon>
        <taxon>Penaeus</taxon>
    </lineage>
</organism>
<dbReference type="InterPro" id="IPR005282">
    <property type="entry name" value="LC_transporter"/>
</dbReference>
<keyword evidence="6 9" id="KW-1133">Transmembrane helix</keyword>
<comment type="catalytic activity">
    <reaction evidence="8">
        <text>L-cystine(out) + H(+)(out) = L-cystine(in) + H(+)(in)</text>
        <dbReference type="Rhea" id="RHEA:66172"/>
        <dbReference type="ChEBI" id="CHEBI:15378"/>
        <dbReference type="ChEBI" id="CHEBI:35491"/>
    </reaction>
    <physiologicalReaction direction="left-to-right" evidence="8">
        <dbReference type="Rhea" id="RHEA:66173"/>
    </physiologicalReaction>
</comment>
<accession>A0A423U7M4</accession>
<evidence type="ECO:0000256" key="4">
    <source>
        <dbReference type="ARBA" id="ARBA00022692"/>
    </source>
</evidence>
<dbReference type="EMBL" id="QCYY01000511">
    <property type="protein sequence ID" value="ROT84686.1"/>
    <property type="molecule type" value="Genomic_DNA"/>
</dbReference>
<evidence type="ECO:0000256" key="7">
    <source>
        <dbReference type="ARBA" id="ARBA00023136"/>
    </source>
</evidence>
<comment type="caution">
    <text evidence="11">The sequence shown here is derived from an EMBL/GenBank/DDBJ whole genome shotgun (WGS) entry which is preliminary data.</text>
</comment>
<evidence type="ECO:0000256" key="9">
    <source>
        <dbReference type="SAM" id="Phobius"/>
    </source>
</evidence>
<gene>
    <name evidence="11" type="ORF">C7M84_022125</name>
</gene>
<evidence type="ECO:0000256" key="3">
    <source>
        <dbReference type="ARBA" id="ARBA00022448"/>
    </source>
</evidence>
<comment type="similarity">
    <text evidence="2">Belongs to the cystinosin family.</text>
</comment>
<reference evidence="11 12" key="2">
    <citation type="submission" date="2019-01" db="EMBL/GenBank/DDBJ databases">
        <title>The decoding of complex shrimp genome reveals the adaptation for benthos swimmer, frequently molting mechanism and breeding impact on genome.</title>
        <authorList>
            <person name="Sun Y."/>
            <person name="Gao Y."/>
            <person name="Yu Y."/>
        </authorList>
    </citation>
    <scope>NUCLEOTIDE SEQUENCE [LARGE SCALE GENOMIC DNA]</scope>
    <source>
        <tissue evidence="11">Muscle</tissue>
    </source>
</reference>
<keyword evidence="3" id="KW-0813">Transport</keyword>
<keyword evidence="5" id="KW-0677">Repeat</keyword>
<dbReference type="SMART" id="SM00679">
    <property type="entry name" value="CTNS"/>
    <property type="match status" value="1"/>
</dbReference>
<dbReference type="GO" id="GO:0005774">
    <property type="term" value="C:vacuolar membrane"/>
    <property type="evidence" value="ECO:0007669"/>
    <property type="project" value="TreeGrafter"/>
</dbReference>